<protein>
    <recommendedName>
        <fullName evidence="3">Endonuclease/exonuclease/phosphatase domain-containing protein</fullName>
    </recommendedName>
</protein>
<proteinExistence type="predicted"/>
<organism evidence="1 2">
    <name type="scientific">Mytilus coruscus</name>
    <name type="common">Sea mussel</name>
    <dbReference type="NCBI Taxonomy" id="42192"/>
    <lineage>
        <taxon>Eukaryota</taxon>
        <taxon>Metazoa</taxon>
        <taxon>Spiralia</taxon>
        <taxon>Lophotrochozoa</taxon>
        <taxon>Mollusca</taxon>
        <taxon>Bivalvia</taxon>
        <taxon>Autobranchia</taxon>
        <taxon>Pteriomorphia</taxon>
        <taxon>Mytilida</taxon>
        <taxon>Mytiloidea</taxon>
        <taxon>Mytilidae</taxon>
        <taxon>Mytilinae</taxon>
        <taxon>Mytilus</taxon>
    </lineage>
</organism>
<dbReference type="AlphaFoldDB" id="A0A6J8EUC4"/>
<dbReference type="OrthoDB" id="410381at2759"/>
<dbReference type="Proteomes" id="UP000507470">
    <property type="component" value="Unassembled WGS sequence"/>
</dbReference>
<dbReference type="InterPro" id="IPR036691">
    <property type="entry name" value="Endo/exonu/phosph_ase_sf"/>
</dbReference>
<sequence>MKNIENNETHSQISKDISFCENSTECDVNSDSMEDCSCANENEQEQSQSTQSGDFKRKNRMKFHQIVKDWNTTFSKLDRASKTEHKDDYGYKTLCNLTNNNNVYNVWCRRNPDCRTFSRKRVCNLDLKQSRIDYFLSCRNVSQYVQYVRYKDTSFSDHTFVEMKVIFDNVERGPGVWILDNTLLEKEEYVAKVIKIIEESKNCPLFETETLIWWDNLKYQIKKFSQVFSKRIAKENNAEYYTLQHKIERIRNRIAEGDNVNIEQYENLKLELSVFRGGKV</sequence>
<accession>A0A6J8EUC4</accession>
<name>A0A6J8EUC4_MYTCO</name>
<evidence type="ECO:0000313" key="2">
    <source>
        <dbReference type="Proteomes" id="UP000507470"/>
    </source>
</evidence>
<dbReference type="EMBL" id="CACVKT020009786">
    <property type="protein sequence ID" value="CAC5423433.1"/>
    <property type="molecule type" value="Genomic_DNA"/>
</dbReference>
<dbReference type="SUPFAM" id="SSF56219">
    <property type="entry name" value="DNase I-like"/>
    <property type="match status" value="1"/>
</dbReference>
<gene>
    <name evidence="1" type="ORF">MCOR_55438</name>
</gene>
<evidence type="ECO:0000313" key="1">
    <source>
        <dbReference type="EMBL" id="CAC5423433.1"/>
    </source>
</evidence>
<reference evidence="1 2" key="1">
    <citation type="submission" date="2020-06" db="EMBL/GenBank/DDBJ databases">
        <authorList>
            <person name="Li R."/>
            <person name="Bekaert M."/>
        </authorList>
    </citation>
    <scope>NUCLEOTIDE SEQUENCE [LARGE SCALE GENOMIC DNA]</scope>
    <source>
        <strain evidence="2">wild</strain>
    </source>
</reference>
<keyword evidence="2" id="KW-1185">Reference proteome</keyword>
<dbReference type="Gene3D" id="3.60.10.10">
    <property type="entry name" value="Endonuclease/exonuclease/phosphatase"/>
    <property type="match status" value="1"/>
</dbReference>
<evidence type="ECO:0008006" key="3">
    <source>
        <dbReference type="Google" id="ProtNLM"/>
    </source>
</evidence>